<gene>
    <name evidence="1" type="ORF">FE773_01230</name>
</gene>
<evidence type="ECO:0000313" key="1">
    <source>
        <dbReference type="EMBL" id="QCT93850.1"/>
    </source>
</evidence>
<proteinExistence type="predicted"/>
<accession>A0ABX5V6F1</accession>
<keyword evidence="2" id="KW-1185">Reference proteome</keyword>
<evidence type="ECO:0000313" key="2">
    <source>
        <dbReference type="Proteomes" id="UP000306825"/>
    </source>
</evidence>
<dbReference type="RefSeq" id="WP_138322829.1">
    <property type="nucleotide sequence ID" value="NZ_CP040463.1"/>
</dbReference>
<sequence length="143" mass="17176">MKKIFIIFIFLKLFAFEVEFTKVYKKYVIPNKDAIEIITKDKNLTFPFKYIKIKNGYILIGDIDEINMWLNDNFYAPDDAKFKNIKIAVVNMDKIQYKVIQKIKQIYKKCNIKKIIFLTPDEEKIILKPTYLKTKYKIILDCK</sequence>
<name>A0ABX5V6F1_9BACT</name>
<dbReference type="Proteomes" id="UP000306825">
    <property type="component" value="Chromosome"/>
</dbReference>
<reference evidence="1 2" key="1">
    <citation type="submission" date="2019-05" db="EMBL/GenBank/DDBJ databases">
        <title>A comparative analysis of the Nautiliaceae.</title>
        <authorList>
            <person name="Grosche A."/>
            <person name="Smedile F."/>
            <person name="Vetriani C."/>
        </authorList>
    </citation>
    <scope>NUCLEOTIDE SEQUENCE [LARGE SCALE GENOMIC DNA]</scope>
    <source>
        <strain evidence="1 2">TB-2</strain>
    </source>
</reference>
<protein>
    <submittedName>
        <fullName evidence="1">Uncharacterized protein</fullName>
    </submittedName>
</protein>
<organism evidence="1 2">
    <name type="scientific">Caminibacter mediatlanticus TB-2</name>
    <dbReference type="NCBI Taxonomy" id="391592"/>
    <lineage>
        <taxon>Bacteria</taxon>
        <taxon>Pseudomonadati</taxon>
        <taxon>Campylobacterota</taxon>
        <taxon>Epsilonproteobacteria</taxon>
        <taxon>Nautiliales</taxon>
        <taxon>Nautiliaceae</taxon>
        <taxon>Caminibacter</taxon>
    </lineage>
</organism>
<dbReference type="EMBL" id="CP040463">
    <property type="protein sequence ID" value="QCT93850.1"/>
    <property type="molecule type" value="Genomic_DNA"/>
</dbReference>